<dbReference type="RefSeq" id="XP_033533253.1">
    <property type="nucleotide sequence ID" value="XM_033675834.1"/>
</dbReference>
<dbReference type="PANTHER" id="PTHR28133">
    <property type="entry name" value="REQUIRED FOR RESPIRATORY GROWTH PROTEIN 7, MITOCHONDRIAL"/>
    <property type="match status" value="1"/>
</dbReference>
<protein>
    <recommendedName>
        <fullName evidence="6">Restriction endonuclease type IV Mrr domain-containing protein</fullName>
    </recommendedName>
</protein>
<organism evidence="3">
    <name type="scientific">Eremomyces bilateralis CBS 781.70</name>
    <dbReference type="NCBI Taxonomy" id="1392243"/>
    <lineage>
        <taxon>Eukaryota</taxon>
        <taxon>Fungi</taxon>
        <taxon>Dikarya</taxon>
        <taxon>Ascomycota</taxon>
        <taxon>Pezizomycotina</taxon>
        <taxon>Dothideomycetes</taxon>
        <taxon>Dothideomycetes incertae sedis</taxon>
        <taxon>Eremomycetales</taxon>
        <taxon>Eremomycetaceae</taxon>
        <taxon>Eremomyces</taxon>
    </lineage>
</organism>
<dbReference type="Gene3D" id="3.40.1350.10">
    <property type="match status" value="1"/>
</dbReference>
<proteinExistence type="predicted"/>
<keyword evidence="2" id="KW-0496">Mitochondrion</keyword>
<evidence type="ECO:0000313" key="4">
    <source>
        <dbReference type="Proteomes" id="UP000504638"/>
    </source>
</evidence>
<comment type="subcellular location">
    <subcellularLocation>
        <location evidence="1">Mitochondrion</location>
    </subcellularLocation>
</comment>
<reference evidence="5" key="3">
    <citation type="submission" date="2025-04" db="UniProtKB">
        <authorList>
            <consortium name="RefSeq"/>
        </authorList>
    </citation>
    <scope>IDENTIFICATION</scope>
    <source>
        <strain evidence="5">CBS 781.70</strain>
    </source>
</reference>
<dbReference type="Pfam" id="PF10356">
    <property type="entry name" value="RRG7"/>
    <property type="match status" value="2"/>
</dbReference>
<dbReference type="PANTHER" id="PTHR28133:SF1">
    <property type="entry name" value="REQUIRED FOR RESPIRATORY GROWTH PROTEIN 7, MITOCHONDRIAL"/>
    <property type="match status" value="1"/>
</dbReference>
<reference evidence="3 5" key="1">
    <citation type="submission" date="2020-01" db="EMBL/GenBank/DDBJ databases">
        <authorList>
            <consortium name="DOE Joint Genome Institute"/>
            <person name="Haridas S."/>
            <person name="Albert R."/>
            <person name="Binder M."/>
            <person name="Bloem J."/>
            <person name="Labutti K."/>
            <person name="Salamov A."/>
            <person name="Andreopoulos B."/>
            <person name="Baker S.E."/>
            <person name="Barry K."/>
            <person name="Bills G."/>
            <person name="Bluhm B.H."/>
            <person name="Cannon C."/>
            <person name="Castanera R."/>
            <person name="Culley D.E."/>
            <person name="Daum C."/>
            <person name="Ezra D."/>
            <person name="Gonzalez J.B."/>
            <person name="Henrissat B."/>
            <person name="Kuo A."/>
            <person name="Liang C."/>
            <person name="Lipzen A."/>
            <person name="Lutzoni F."/>
            <person name="Magnuson J."/>
            <person name="Mondo S."/>
            <person name="Nolan M."/>
            <person name="Ohm R."/>
            <person name="Pangilinan J."/>
            <person name="Park H.-J."/>
            <person name="Ramirez L."/>
            <person name="Alfaro M."/>
            <person name="Sun H."/>
            <person name="Tritt A."/>
            <person name="Yoshinaga Y."/>
            <person name="Zwiers L.-H."/>
            <person name="Turgeon B.G."/>
            <person name="Goodwin S.B."/>
            <person name="Spatafora J.W."/>
            <person name="Crous P.W."/>
            <person name="Grigoriev I.V."/>
        </authorList>
    </citation>
    <scope>NUCLEOTIDE SEQUENCE</scope>
    <source>
        <strain evidence="3 5">CBS 781.70</strain>
    </source>
</reference>
<dbReference type="AlphaFoldDB" id="A0A6G1G0W2"/>
<accession>A0A6G1G0W2</accession>
<dbReference type="EMBL" id="ML975161">
    <property type="protein sequence ID" value="KAF1811622.1"/>
    <property type="molecule type" value="Genomic_DNA"/>
</dbReference>
<gene>
    <name evidence="3 5" type="ORF">P152DRAFT_386399</name>
</gene>
<name>A0A6G1G0W2_9PEZI</name>
<dbReference type="GO" id="GO:0005739">
    <property type="term" value="C:mitochondrion"/>
    <property type="evidence" value="ECO:0007669"/>
    <property type="project" value="UniProtKB-SubCell"/>
</dbReference>
<feature type="non-terminal residue" evidence="3">
    <location>
        <position position="1"/>
    </location>
</feature>
<evidence type="ECO:0000313" key="3">
    <source>
        <dbReference type="EMBL" id="KAF1811622.1"/>
    </source>
</evidence>
<dbReference type="InterPro" id="IPR011856">
    <property type="entry name" value="tRNA_endonuc-like_dom_sf"/>
</dbReference>
<evidence type="ECO:0000256" key="1">
    <source>
        <dbReference type="ARBA" id="ARBA00004173"/>
    </source>
</evidence>
<dbReference type="GeneID" id="54416404"/>
<dbReference type="GO" id="GO:0006302">
    <property type="term" value="P:double-strand break repair"/>
    <property type="evidence" value="ECO:0007669"/>
    <property type="project" value="UniProtKB-ARBA"/>
</dbReference>
<feature type="non-terminal residue" evidence="3">
    <location>
        <position position="174"/>
    </location>
</feature>
<evidence type="ECO:0000256" key="2">
    <source>
        <dbReference type="ARBA" id="ARBA00023128"/>
    </source>
</evidence>
<evidence type="ECO:0000313" key="5">
    <source>
        <dbReference type="RefSeq" id="XP_033533253.1"/>
    </source>
</evidence>
<keyword evidence="4" id="KW-1185">Reference proteome</keyword>
<dbReference type="GO" id="GO:0003676">
    <property type="term" value="F:nucleic acid binding"/>
    <property type="evidence" value="ECO:0007669"/>
    <property type="project" value="InterPro"/>
</dbReference>
<dbReference type="SUPFAM" id="SSF52980">
    <property type="entry name" value="Restriction endonuclease-like"/>
    <property type="match status" value="1"/>
</dbReference>
<reference evidence="5" key="2">
    <citation type="submission" date="2020-04" db="EMBL/GenBank/DDBJ databases">
        <authorList>
            <consortium name="NCBI Genome Project"/>
        </authorList>
    </citation>
    <scope>NUCLEOTIDE SEQUENCE</scope>
    <source>
        <strain evidence="5">CBS 781.70</strain>
    </source>
</reference>
<dbReference type="OrthoDB" id="20734at2759"/>
<dbReference type="Proteomes" id="UP000504638">
    <property type="component" value="Unplaced"/>
</dbReference>
<sequence>PGSQHHDTLESFLTHASQTNLSQTSSTFVGTRYEYICSEALNRLGFHLTRTGRSNDAGIDLVGDWRVPTLPPEIPLKILVQCKPIGRARWVSPEHIREIEGAFAGAPAGWRGDNTIAILATTSPTTKGVREALQRSSRPLAFAMITEDGSIQQLVWNARASTAGLEGLDVGMRY</sequence>
<dbReference type="InterPro" id="IPR011335">
    <property type="entry name" value="Restrct_endonuc-II-like"/>
</dbReference>
<evidence type="ECO:0008006" key="6">
    <source>
        <dbReference type="Google" id="ProtNLM"/>
    </source>
</evidence>
<dbReference type="InterPro" id="IPR018828">
    <property type="entry name" value="RRG7"/>
</dbReference>